<evidence type="ECO:0000313" key="2">
    <source>
        <dbReference type="Proteomes" id="UP001152622"/>
    </source>
</evidence>
<gene>
    <name evidence="1" type="ORF">SKAU_G00390050</name>
</gene>
<dbReference type="Proteomes" id="UP001152622">
    <property type="component" value="Chromosome 20"/>
</dbReference>
<sequence>MNPVHSACCSLTVALQCIGRVWPPGGSERLTAASERAGRQAAAVGAQLRLGPEPLRFPGSAQPARPRGANSQLRLFSVRFLPRGPFAPGAPTPTFDTPSQSVTLPLVKKETTGRPRIAGGRFAVNVSPKRRRDFLCFRCTFTRLR</sequence>
<name>A0A9Q1EB96_SYNKA</name>
<evidence type="ECO:0000313" key="1">
    <source>
        <dbReference type="EMBL" id="KAJ8335663.1"/>
    </source>
</evidence>
<dbReference type="EMBL" id="JAINUF010000020">
    <property type="protein sequence ID" value="KAJ8335663.1"/>
    <property type="molecule type" value="Genomic_DNA"/>
</dbReference>
<protein>
    <submittedName>
        <fullName evidence="1">Uncharacterized protein</fullName>
    </submittedName>
</protein>
<accession>A0A9Q1EB96</accession>
<organism evidence="1 2">
    <name type="scientific">Synaphobranchus kaupii</name>
    <name type="common">Kaup's arrowtooth eel</name>
    <dbReference type="NCBI Taxonomy" id="118154"/>
    <lineage>
        <taxon>Eukaryota</taxon>
        <taxon>Metazoa</taxon>
        <taxon>Chordata</taxon>
        <taxon>Craniata</taxon>
        <taxon>Vertebrata</taxon>
        <taxon>Euteleostomi</taxon>
        <taxon>Actinopterygii</taxon>
        <taxon>Neopterygii</taxon>
        <taxon>Teleostei</taxon>
        <taxon>Anguilliformes</taxon>
        <taxon>Synaphobranchidae</taxon>
        <taxon>Synaphobranchus</taxon>
    </lineage>
</organism>
<reference evidence="1" key="1">
    <citation type="journal article" date="2023" name="Science">
        <title>Genome structures resolve the early diversification of teleost fishes.</title>
        <authorList>
            <person name="Parey E."/>
            <person name="Louis A."/>
            <person name="Montfort J."/>
            <person name="Bouchez O."/>
            <person name="Roques C."/>
            <person name="Iampietro C."/>
            <person name="Lluch J."/>
            <person name="Castinel A."/>
            <person name="Donnadieu C."/>
            <person name="Desvignes T."/>
            <person name="Floi Bucao C."/>
            <person name="Jouanno E."/>
            <person name="Wen M."/>
            <person name="Mejri S."/>
            <person name="Dirks R."/>
            <person name="Jansen H."/>
            <person name="Henkel C."/>
            <person name="Chen W.J."/>
            <person name="Zahm M."/>
            <person name="Cabau C."/>
            <person name="Klopp C."/>
            <person name="Thompson A.W."/>
            <person name="Robinson-Rechavi M."/>
            <person name="Braasch I."/>
            <person name="Lecointre G."/>
            <person name="Bobe J."/>
            <person name="Postlethwait J.H."/>
            <person name="Berthelot C."/>
            <person name="Roest Crollius H."/>
            <person name="Guiguen Y."/>
        </authorList>
    </citation>
    <scope>NUCLEOTIDE SEQUENCE</scope>
    <source>
        <strain evidence="1">WJC10195</strain>
    </source>
</reference>
<keyword evidence="2" id="KW-1185">Reference proteome</keyword>
<dbReference type="AlphaFoldDB" id="A0A9Q1EB96"/>
<comment type="caution">
    <text evidence="1">The sequence shown here is derived from an EMBL/GenBank/DDBJ whole genome shotgun (WGS) entry which is preliminary data.</text>
</comment>
<proteinExistence type="predicted"/>